<evidence type="ECO:0000313" key="1">
    <source>
        <dbReference type="EMBL" id="MBB4960781.1"/>
    </source>
</evidence>
<organism evidence="1 2">
    <name type="scientific">Micromonospora polyrhachis</name>
    <dbReference type="NCBI Taxonomy" id="1282883"/>
    <lineage>
        <taxon>Bacteria</taxon>
        <taxon>Bacillati</taxon>
        <taxon>Actinomycetota</taxon>
        <taxon>Actinomycetes</taxon>
        <taxon>Micromonosporales</taxon>
        <taxon>Micromonosporaceae</taxon>
        <taxon>Micromonospora</taxon>
    </lineage>
</organism>
<proteinExistence type="predicted"/>
<dbReference type="RefSeq" id="WP_184536500.1">
    <property type="nucleotide sequence ID" value="NZ_JACHJW010000001.1"/>
</dbReference>
<reference evidence="1 2" key="1">
    <citation type="submission" date="2020-08" db="EMBL/GenBank/DDBJ databases">
        <title>Sequencing the genomes of 1000 actinobacteria strains.</title>
        <authorList>
            <person name="Klenk H.-P."/>
        </authorList>
    </citation>
    <scope>NUCLEOTIDE SEQUENCE [LARGE SCALE GENOMIC DNA]</scope>
    <source>
        <strain evidence="1 2">DSM 45886</strain>
    </source>
</reference>
<accession>A0A7W7WQY8</accession>
<comment type="caution">
    <text evidence="1">The sequence shown here is derived from an EMBL/GenBank/DDBJ whole genome shotgun (WGS) entry which is preliminary data.</text>
</comment>
<name>A0A7W7WQY8_9ACTN</name>
<sequence>MAEIVDVLRHAADGLSTAEIATTEGALTDVTRQLAATLTGTQHEDATAALQELRSAIRELHDAHVALAHAATGCSEYLASLGA</sequence>
<protein>
    <submittedName>
        <fullName evidence="1">C4-type Zn-finger protein</fullName>
    </submittedName>
</protein>
<gene>
    <name evidence="1" type="ORF">FHR38_004514</name>
</gene>
<evidence type="ECO:0000313" key="2">
    <source>
        <dbReference type="Proteomes" id="UP000578819"/>
    </source>
</evidence>
<dbReference type="Proteomes" id="UP000578819">
    <property type="component" value="Unassembled WGS sequence"/>
</dbReference>
<dbReference type="AlphaFoldDB" id="A0A7W7WQY8"/>
<keyword evidence="2" id="KW-1185">Reference proteome</keyword>
<dbReference type="EMBL" id="JACHJW010000001">
    <property type="protein sequence ID" value="MBB4960781.1"/>
    <property type="molecule type" value="Genomic_DNA"/>
</dbReference>